<reference evidence="11 12" key="1">
    <citation type="submission" date="2019-03" db="EMBL/GenBank/DDBJ databases">
        <authorList>
            <person name="Kox A.R. M."/>
        </authorList>
    </citation>
    <scope>NUCLEOTIDE SEQUENCE [LARGE SCALE GENOMIC DNA]</scope>
    <source>
        <strain evidence="11">MTUNDRAET4 annotated genome</strain>
    </source>
</reference>
<evidence type="ECO:0000256" key="7">
    <source>
        <dbReference type="ARBA" id="ARBA00022801"/>
    </source>
</evidence>
<dbReference type="InterPro" id="IPR001261">
    <property type="entry name" value="ArgE/DapE_CS"/>
</dbReference>
<dbReference type="GO" id="GO:0006526">
    <property type="term" value="P:L-arginine biosynthetic process"/>
    <property type="evidence" value="ECO:0007669"/>
    <property type="project" value="UniProtKB-KW"/>
</dbReference>
<dbReference type="PANTHER" id="PTHR43808:SF31">
    <property type="entry name" value="N-ACETYL-L-CITRULLINE DEACETYLASE"/>
    <property type="match status" value="1"/>
</dbReference>
<keyword evidence="7 11" id="KW-0378">Hydrolase</keyword>
<dbReference type="NCBIfam" id="TIGR01892">
    <property type="entry name" value="AcOrn-deacetyl"/>
    <property type="match status" value="1"/>
</dbReference>
<evidence type="ECO:0000313" key="11">
    <source>
        <dbReference type="EMBL" id="VFU07709.1"/>
    </source>
</evidence>
<dbReference type="InterPro" id="IPR010169">
    <property type="entry name" value="AcOrn-deacetyl"/>
</dbReference>
<dbReference type="InterPro" id="IPR036264">
    <property type="entry name" value="Bact_exopeptidase_dim_dom"/>
</dbReference>
<dbReference type="AlphaFoldDB" id="A0A4U8YV61"/>
<evidence type="ECO:0000256" key="9">
    <source>
        <dbReference type="ARBA" id="ARBA00023285"/>
    </source>
</evidence>
<keyword evidence="6" id="KW-0479">Metal-binding</keyword>
<evidence type="ECO:0000256" key="2">
    <source>
        <dbReference type="ARBA" id="ARBA00005691"/>
    </source>
</evidence>
<dbReference type="GO" id="GO:0046872">
    <property type="term" value="F:metal ion binding"/>
    <property type="evidence" value="ECO:0007669"/>
    <property type="project" value="UniProtKB-KW"/>
</dbReference>
<dbReference type="PANTHER" id="PTHR43808">
    <property type="entry name" value="ACETYLORNITHINE DEACETYLASE"/>
    <property type="match status" value="1"/>
</dbReference>
<evidence type="ECO:0000256" key="4">
    <source>
        <dbReference type="ARBA" id="ARBA00022571"/>
    </source>
</evidence>
<dbReference type="PROSITE" id="PS00759">
    <property type="entry name" value="ARGE_DAPE_CPG2_2"/>
    <property type="match status" value="1"/>
</dbReference>
<dbReference type="NCBIfam" id="NF005710">
    <property type="entry name" value="PRK07522.1"/>
    <property type="match status" value="1"/>
</dbReference>
<keyword evidence="4" id="KW-0055">Arginine biosynthesis</keyword>
<dbReference type="OrthoDB" id="9809784at2"/>
<dbReference type="EMBL" id="LR536450">
    <property type="protein sequence ID" value="VFU07709.1"/>
    <property type="molecule type" value="Genomic_DNA"/>
</dbReference>
<dbReference type="Gene3D" id="3.40.630.10">
    <property type="entry name" value="Zn peptidases"/>
    <property type="match status" value="1"/>
</dbReference>
<evidence type="ECO:0000256" key="6">
    <source>
        <dbReference type="ARBA" id="ARBA00022723"/>
    </source>
</evidence>
<proteinExistence type="inferred from homology"/>
<evidence type="ECO:0000313" key="12">
    <source>
        <dbReference type="Proteomes" id="UP000294360"/>
    </source>
</evidence>
<dbReference type="CDD" id="cd03894">
    <property type="entry name" value="M20_ArgE"/>
    <property type="match status" value="1"/>
</dbReference>
<feature type="domain" description="Peptidase M20 dimerisation" evidence="10">
    <location>
        <begin position="186"/>
        <end position="294"/>
    </location>
</feature>
<dbReference type="RefSeq" id="WP_134487166.1">
    <property type="nucleotide sequence ID" value="NZ_CP139089.1"/>
</dbReference>
<evidence type="ECO:0000256" key="3">
    <source>
        <dbReference type="ARBA" id="ARBA00022490"/>
    </source>
</evidence>
<dbReference type="InterPro" id="IPR011650">
    <property type="entry name" value="Peptidase_M20_dimer"/>
</dbReference>
<dbReference type="Proteomes" id="UP000294360">
    <property type="component" value="Chromosome"/>
</dbReference>
<dbReference type="InterPro" id="IPR050072">
    <property type="entry name" value="Peptidase_M20A"/>
</dbReference>
<keyword evidence="9" id="KW-0170">Cobalt</keyword>
<dbReference type="KEGG" id="mtun:MTUNDRAET4_0816"/>
<dbReference type="Gene3D" id="3.30.70.360">
    <property type="match status" value="1"/>
</dbReference>
<organism evidence="11 12">
    <name type="scientific">Methylocella tundrae</name>
    <dbReference type="NCBI Taxonomy" id="227605"/>
    <lineage>
        <taxon>Bacteria</taxon>
        <taxon>Pseudomonadati</taxon>
        <taxon>Pseudomonadota</taxon>
        <taxon>Alphaproteobacteria</taxon>
        <taxon>Hyphomicrobiales</taxon>
        <taxon>Beijerinckiaceae</taxon>
        <taxon>Methylocella</taxon>
    </lineage>
</organism>
<evidence type="ECO:0000259" key="10">
    <source>
        <dbReference type="Pfam" id="PF07687"/>
    </source>
</evidence>
<dbReference type="EC" id="3.5.1.16" evidence="11"/>
<gene>
    <name evidence="11" type="ORF">MTUNDRAET4_0816</name>
</gene>
<keyword evidence="8" id="KW-0862">Zinc</keyword>
<dbReference type="InterPro" id="IPR002933">
    <property type="entry name" value="Peptidase_M20"/>
</dbReference>
<dbReference type="SUPFAM" id="SSF55031">
    <property type="entry name" value="Bacterial exopeptidase dimerisation domain"/>
    <property type="match status" value="1"/>
</dbReference>
<evidence type="ECO:0000256" key="8">
    <source>
        <dbReference type="ARBA" id="ARBA00022833"/>
    </source>
</evidence>
<dbReference type="Pfam" id="PF07687">
    <property type="entry name" value="M20_dimer"/>
    <property type="match status" value="1"/>
</dbReference>
<evidence type="ECO:0000256" key="5">
    <source>
        <dbReference type="ARBA" id="ARBA00022605"/>
    </source>
</evidence>
<dbReference type="SUPFAM" id="SSF53187">
    <property type="entry name" value="Zn-dependent exopeptidases"/>
    <property type="match status" value="1"/>
</dbReference>
<keyword evidence="5" id="KW-0028">Amino-acid biosynthesis</keyword>
<accession>A0A4U8YV61</accession>
<comment type="similarity">
    <text evidence="2">Belongs to the peptidase M20A family. ArgE subfamily.</text>
</comment>
<comment type="cofactor">
    <cofactor evidence="1">
        <name>Zn(2+)</name>
        <dbReference type="ChEBI" id="CHEBI:29105"/>
    </cofactor>
</comment>
<dbReference type="GO" id="GO:0008777">
    <property type="term" value="F:acetylornithine deacetylase activity"/>
    <property type="evidence" value="ECO:0007669"/>
    <property type="project" value="UniProtKB-EC"/>
</dbReference>
<sequence>MSSHHASSTGDGDARLAASIEMLEHLIGFDTESSKSNLALIAAVEAYLKDCGVDYVKVPNEIGDKAALFLTIGPKVDGGVVLSGHTDVVPVAGQSWTSDPFRLRRENGRLFGRGACDMKGFDAICLAMIPEFQQASLSRPVHILLSYDEETTCRGPLDTIARFGVDLPRPGAVLVGEPTLMQVADAHKAIVTYRTIVHGHEAHSSKPNLGANAVEAACDLVTELYRFNDQLAAQGDPSGRFDPPASTIEVGVIHGGTARNILAKECAFDWEFRSLPHVPQNLALAHLESYIARVAQPKLRRHAKDAFIETCSEVEVPGLSPEPGSHAETLALKLAHSNRTISVPFATEAGQFQAAGAPTVVCGPGSIDQAHQPDEFIEVAQMEAGIAFMRRLAKELS</sequence>
<protein>
    <submittedName>
        <fullName evidence="11">Acetylornithine deacetylase</fullName>
        <ecNumber evidence="11">3.5.1.16</ecNumber>
    </submittedName>
</protein>
<keyword evidence="3" id="KW-0963">Cytoplasm</keyword>
<evidence type="ECO:0000256" key="1">
    <source>
        <dbReference type="ARBA" id="ARBA00001947"/>
    </source>
</evidence>
<dbReference type="Pfam" id="PF01546">
    <property type="entry name" value="Peptidase_M20"/>
    <property type="match status" value="1"/>
</dbReference>
<name>A0A4U8YV61_METTU</name>